<keyword evidence="8" id="KW-1185">Reference proteome</keyword>
<evidence type="ECO:0000256" key="4">
    <source>
        <dbReference type="ARBA" id="ARBA00022679"/>
    </source>
</evidence>
<keyword evidence="2 6" id="KW-0963">Cytoplasm</keyword>
<comment type="subcellular location">
    <subcellularLocation>
        <location evidence="6">Cytoplasm</location>
    </subcellularLocation>
</comment>
<dbReference type="PANTHER" id="PTHR43648:SF1">
    <property type="entry name" value="ELECTRON TRANSFER FLAVOPROTEIN BETA SUBUNIT LYSINE METHYLTRANSFERASE"/>
    <property type="match status" value="1"/>
</dbReference>
<dbReference type="InterPro" id="IPR029063">
    <property type="entry name" value="SAM-dependent_MTases_sf"/>
</dbReference>
<dbReference type="Pfam" id="PF06325">
    <property type="entry name" value="PrmA"/>
    <property type="match status" value="1"/>
</dbReference>
<reference evidence="7 8" key="1">
    <citation type="journal article" date="2011" name="Int. J. Syst. Evol. Microbiol.">
        <title>Description of Undibacterium oligocarboniphilum sp. nov., isolated from purified water, and Undibacterium pigrum strain CCUG 49012 as the type strain of Undibacterium parvum sp. nov., and emended descriptions of the genus Undibacterium and the species Undibacterium pigrum.</title>
        <authorList>
            <person name="Eder W."/>
            <person name="Wanner G."/>
            <person name="Ludwig W."/>
            <person name="Busse H.J."/>
            <person name="Ziemke-Kageler F."/>
            <person name="Lang E."/>
        </authorList>
    </citation>
    <scope>NUCLEOTIDE SEQUENCE [LARGE SCALE GENOMIC DNA]</scope>
    <source>
        <strain evidence="7 8">DSM 23061</strain>
    </source>
</reference>
<keyword evidence="4 6" id="KW-0808">Transferase</keyword>
<name>A0A3Q9BRV0_9BURK</name>
<evidence type="ECO:0000313" key="8">
    <source>
        <dbReference type="Proteomes" id="UP000275663"/>
    </source>
</evidence>
<evidence type="ECO:0000256" key="5">
    <source>
        <dbReference type="ARBA" id="ARBA00022691"/>
    </source>
</evidence>
<keyword evidence="7" id="KW-0689">Ribosomal protein</keyword>
<dbReference type="InterPro" id="IPR050078">
    <property type="entry name" value="Ribosomal_L11_MeTrfase_PrmA"/>
</dbReference>
<keyword evidence="5 6" id="KW-0949">S-adenosyl-L-methionine</keyword>
<dbReference type="EMBL" id="CP034464">
    <property type="protein sequence ID" value="AZP13108.1"/>
    <property type="molecule type" value="Genomic_DNA"/>
</dbReference>
<dbReference type="EC" id="2.1.1.-" evidence="6"/>
<evidence type="ECO:0000256" key="3">
    <source>
        <dbReference type="ARBA" id="ARBA00022603"/>
    </source>
</evidence>
<dbReference type="RefSeq" id="WP_126128484.1">
    <property type="nucleotide sequence ID" value="NZ_CP034464.1"/>
</dbReference>
<evidence type="ECO:0000313" key="7">
    <source>
        <dbReference type="EMBL" id="AZP13108.1"/>
    </source>
</evidence>
<dbReference type="KEGG" id="upv:EJN92_14535"/>
<evidence type="ECO:0000256" key="6">
    <source>
        <dbReference type="HAMAP-Rule" id="MF_00735"/>
    </source>
</evidence>
<dbReference type="PANTHER" id="PTHR43648">
    <property type="entry name" value="ELECTRON TRANSFER FLAVOPROTEIN BETA SUBUNIT LYSINE METHYLTRANSFERASE"/>
    <property type="match status" value="1"/>
</dbReference>
<dbReference type="OrthoDB" id="9785995at2"/>
<dbReference type="AlphaFoldDB" id="A0A3Q9BRV0"/>
<dbReference type="GO" id="GO:0032259">
    <property type="term" value="P:methylation"/>
    <property type="evidence" value="ECO:0007669"/>
    <property type="project" value="UniProtKB-KW"/>
</dbReference>
<dbReference type="SUPFAM" id="SSF53335">
    <property type="entry name" value="S-adenosyl-L-methionine-dependent methyltransferases"/>
    <property type="match status" value="1"/>
</dbReference>
<evidence type="ECO:0000256" key="2">
    <source>
        <dbReference type="ARBA" id="ARBA00022490"/>
    </source>
</evidence>
<dbReference type="InterPro" id="IPR004498">
    <property type="entry name" value="Ribosomal_PrmA_MeTrfase"/>
</dbReference>
<feature type="binding site" evidence="6">
    <location>
        <position position="152"/>
    </location>
    <ligand>
        <name>S-adenosyl-L-methionine</name>
        <dbReference type="ChEBI" id="CHEBI:59789"/>
    </ligand>
</feature>
<dbReference type="GO" id="GO:0016279">
    <property type="term" value="F:protein-lysine N-methyltransferase activity"/>
    <property type="evidence" value="ECO:0007669"/>
    <property type="project" value="TreeGrafter"/>
</dbReference>
<protein>
    <recommendedName>
        <fullName evidence="6">Ribosomal protein L11 methyltransferase</fullName>
        <shortName evidence="6">L11 Mtase</shortName>
        <ecNumber evidence="6">2.1.1.-</ecNumber>
    </recommendedName>
</protein>
<dbReference type="GO" id="GO:0005829">
    <property type="term" value="C:cytosol"/>
    <property type="evidence" value="ECO:0007669"/>
    <property type="project" value="TreeGrafter"/>
</dbReference>
<comment type="catalytic activity">
    <reaction evidence="6">
        <text>L-lysyl-[protein] + 3 S-adenosyl-L-methionine = N(6),N(6),N(6)-trimethyl-L-lysyl-[protein] + 3 S-adenosyl-L-homocysteine + 3 H(+)</text>
        <dbReference type="Rhea" id="RHEA:54192"/>
        <dbReference type="Rhea" id="RHEA-COMP:9752"/>
        <dbReference type="Rhea" id="RHEA-COMP:13826"/>
        <dbReference type="ChEBI" id="CHEBI:15378"/>
        <dbReference type="ChEBI" id="CHEBI:29969"/>
        <dbReference type="ChEBI" id="CHEBI:57856"/>
        <dbReference type="ChEBI" id="CHEBI:59789"/>
        <dbReference type="ChEBI" id="CHEBI:61961"/>
    </reaction>
</comment>
<proteinExistence type="inferred from homology"/>
<sequence>MGWIEIIIEVARDHAEGLSDALMEAGALSVSVEDADEGTDAERPLFGEPGMEPDENAWDRSRVVALVDTDTNHAAIVAEAAAAIALAEVPAYTLRSVADQDWVRLTQSQFEPIHIGKNIWVVPSWHAIPDANALVLELDPGLAFGTGSHPTTRLCMEWLEAHAPKDSSVLDYGCGSGILAMVAEKLGAKAVIGVDIDQQAIESARFNAERNRCNIEFSLPKEFGNAHPATEKFDVVVANILSSPLKLMAPMLSGRVAAGGALILSGVLARQAEEVAAAYAPFITLTVWAEHEGWVALSGNLAA</sequence>
<comment type="function">
    <text evidence="6">Methylates ribosomal protein L11.</text>
</comment>
<dbReference type="GO" id="GO:0005840">
    <property type="term" value="C:ribosome"/>
    <property type="evidence" value="ECO:0007669"/>
    <property type="project" value="UniProtKB-KW"/>
</dbReference>
<accession>A0A3Q9BRV0</accession>
<feature type="binding site" evidence="6">
    <location>
        <position position="239"/>
    </location>
    <ligand>
        <name>S-adenosyl-L-methionine</name>
        <dbReference type="ChEBI" id="CHEBI:59789"/>
    </ligand>
</feature>
<keyword evidence="7" id="KW-0687">Ribonucleoprotein</keyword>
<dbReference type="Proteomes" id="UP000275663">
    <property type="component" value="Chromosome"/>
</dbReference>
<organism evidence="7 8">
    <name type="scientific">Undibacterium parvum</name>
    <dbReference type="NCBI Taxonomy" id="401471"/>
    <lineage>
        <taxon>Bacteria</taxon>
        <taxon>Pseudomonadati</taxon>
        <taxon>Pseudomonadota</taxon>
        <taxon>Betaproteobacteria</taxon>
        <taxon>Burkholderiales</taxon>
        <taxon>Oxalobacteraceae</taxon>
        <taxon>Undibacterium</taxon>
    </lineage>
</organism>
<dbReference type="NCBIfam" id="TIGR00406">
    <property type="entry name" value="prmA"/>
    <property type="match status" value="1"/>
</dbReference>
<dbReference type="Gene3D" id="3.40.50.150">
    <property type="entry name" value="Vaccinia Virus protein VP39"/>
    <property type="match status" value="1"/>
</dbReference>
<dbReference type="PIRSF" id="PIRSF000401">
    <property type="entry name" value="RPL11_MTase"/>
    <property type="match status" value="1"/>
</dbReference>
<gene>
    <name evidence="6" type="primary">prmA</name>
    <name evidence="7" type="ORF">EJN92_14535</name>
</gene>
<dbReference type="CDD" id="cd02440">
    <property type="entry name" value="AdoMet_MTases"/>
    <property type="match status" value="1"/>
</dbReference>
<dbReference type="HAMAP" id="MF_00735">
    <property type="entry name" value="Methyltr_PrmA"/>
    <property type="match status" value="1"/>
</dbReference>
<comment type="similarity">
    <text evidence="1 6">Belongs to the methyltransferase superfamily. PrmA family.</text>
</comment>
<feature type="binding site" evidence="6">
    <location>
        <position position="173"/>
    </location>
    <ligand>
        <name>S-adenosyl-L-methionine</name>
        <dbReference type="ChEBI" id="CHEBI:59789"/>
    </ligand>
</feature>
<feature type="binding site" evidence="6">
    <location>
        <position position="195"/>
    </location>
    <ligand>
        <name>S-adenosyl-L-methionine</name>
        <dbReference type="ChEBI" id="CHEBI:59789"/>
    </ligand>
</feature>
<keyword evidence="3 6" id="KW-0489">Methyltransferase</keyword>
<evidence type="ECO:0000256" key="1">
    <source>
        <dbReference type="ARBA" id="ARBA00009741"/>
    </source>
</evidence>